<sequence length="73" mass="7795">MKPSRPRPKRRSAEASADALDALDALGGFLTCPVIKQTYYTVESAVLLGWGNAPIAAQAEHAVHGYSNRDDPA</sequence>
<proteinExistence type="predicted"/>
<reference evidence="1 2" key="1">
    <citation type="submission" date="2013-02" db="EMBL/GenBank/DDBJ databases">
        <title>Draft Genome Sequence of Streptomyces aurantiacus, Which Produces Setomimycin.</title>
        <authorList>
            <person name="Gruening B.A."/>
            <person name="Praeg A."/>
            <person name="Erxleben A."/>
            <person name="Guenther S."/>
            <person name="Mueller M."/>
        </authorList>
    </citation>
    <scope>NUCLEOTIDE SEQUENCE [LARGE SCALE GENOMIC DNA]</scope>
    <source>
        <strain evidence="1 2">JA 4570</strain>
    </source>
</reference>
<dbReference type="OrthoDB" id="3215106at2"/>
<dbReference type="Proteomes" id="UP000014629">
    <property type="component" value="Unassembled WGS sequence"/>
</dbReference>
<dbReference type="EMBL" id="AOPZ01000151">
    <property type="protein sequence ID" value="EPH43557.1"/>
    <property type="molecule type" value="Genomic_DNA"/>
</dbReference>
<evidence type="ECO:0000313" key="2">
    <source>
        <dbReference type="Proteomes" id="UP000014629"/>
    </source>
</evidence>
<gene>
    <name evidence="1" type="ORF">STRAU_3381</name>
</gene>
<dbReference type="AlphaFoldDB" id="S4AQ24"/>
<evidence type="ECO:0000313" key="1">
    <source>
        <dbReference type="EMBL" id="EPH43557.1"/>
    </source>
</evidence>
<protein>
    <submittedName>
        <fullName evidence="1">Uncharacterized protein</fullName>
    </submittedName>
</protein>
<organism evidence="1 2">
    <name type="scientific">Streptomyces aurantiacus JA 4570</name>
    <dbReference type="NCBI Taxonomy" id="1286094"/>
    <lineage>
        <taxon>Bacteria</taxon>
        <taxon>Bacillati</taxon>
        <taxon>Actinomycetota</taxon>
        <taxon>Actinomycetes</taxon>
        <taxon>Kitasatosporales</taxon>
        <taxon>Streptomycetaceae</taxon>
        <taxon>Streptomyces</taxon>
        <taxon>Streptomyces aurantiacus group</taxon>
    </lineage>
</organism>
<dbReference type="RefSeq" id="WP_016641508.1">
    <property type="nucleotide sequence ID" value="NZ_AOPZ01000151.1"/>
</dbReference>
<name>S4AQ24_9ACTN</name>
<accession>S4AQ24</accession>
<dbReference type="PATRIC" id="fig|1286094.4.peg.3346"/>
<keyword evidence="2" id="KW-1185">Reference proteome</keyword>
<comment type="caution">
    <text evidence="1">The sequence shown here is derived from an EMBL/GenBank/DDBJ whole genome shotgun (WGS) entry which is preliminary data.</text>
</comment>